<evidence type="ECO:0000256" key="5">
    <source>
        <dbReference type="ARBA" id="ARBA00022679"/>
    </source>
</evidence>
<comment type="caution">
    <text evidence="11">The sequence shown here is derived from an EMBL/GenBank/DDBJ whole genome shotgun (WGS) entry which is preliminary data.</text>
</comment>
<comment type="pathway">
    <text evidence="2">Glycolipid biosynthesis; glycosylphosphatidylinositol-anchor biosynthesis.</text>
</comment>
<evidence type="ECO:0000256" key="3">
    <source>
        <dbReference type="ARBA" id="ARBA00022502"/>
    </source>
</evidence>
<evidence type="ECO:0000256" key="7">
    <source>
        <dbReference type="ARBA" id="ARBA00022824"/>
    </source>
</evidence>
<dbReference type="Proteomes" id="UP001205740">
    <property type="component" value="Unassembled WGS sequence"/>
</dbReference>
<gene>
    <name evidence="11" type="ORF">LX12_002599</name>
</gene>
<evidence type="ECO:0000256" key="6">
    <source>
        <dbReference type="ARBA" id="ARBA00022692"/>
    </source>
</evidence>
<keyword evidence="8 10" id="KW-1133">Transmembrane helix</keyword>
<evidence type="ECO:0000313" key="11">
    <source>
        <dbReference type="EMBL" id="MCP2161404.1"/>
    </source>
</evidence>
<evidence type="ECO:0000256" key="1">
    <source>
        <dbReference type="ARBA" id="ARBA00004477"/>
    </source>
</evidence>
<feature type="transmembrane region" description="Helical" evidence="10">
    <location>
        <begin position="292"/>
        <end position="313"/>
    </location>
</feature>
<evidence type="ECO:0000256" key="2">
    <source>
        <dbReference type="ARBA" id="ARBA00004687"/>
    </source>
</evidence>
<protein>
    <submittedName>
        <fullName evidence="11">Mannosyltransferase (PIG-V)</fullName>
    </submittedName>
</protein>
<feature type="transmembrane region" description="Helical" evidence="10">
    <location>
        <begin position="198"/>
        <end position="218"/>
    </location>
</feature>
<feature type="transmembrane region" description="Helical" evidence="10">
    <location>
        <begin position="111"/>
        <end position="133"/>
    </location>
</feature>
<reference evidence="11 12" key="1">
    <citation type="submission" date="2022-06" db="EMBL/GenBank/DDBJ databases">
        <title>Genomic Encyclopedia of Archaeal and Bacterial Type Strains, Phase II (KMG-II): from individual species to whole genera.</title>
        <authorList>
            <person name="Goeker M."/>
        </authorList>
    </citation>
    <scope>NUCLEOTIDE SEQUENCE [LARGE SCALE GENOMIC DNA]</scope>
    <source>
        <strain evidence="11 12">DSM 45037</strain>
    </source>
</reference>
<dbReference type="PANTHER" id="PTHR12468">
    <property type="entry name" value="GPI MANNOSYLTRANSFERASE 2"/>
    <property type="match status" value="1"/>
</dbReference>
<organism evidence="11 12">
    <name type="scientific">Williamsia serinedens</name>
    <dbReference type="NCBI Taxonomy" id="391736"/>
    <lineage>
        <taxon>Bacteria</taxon>
        <taxon>Bacillati</taxon>
        <taxon>Actinomycetota</taxon>
        <taxon>Actinomycetes</taxon>
        <taxon>Mycobacteriales</taxon>
        <taxon>Nocardiaceae</taxon>
        <taxon>Williamsia</taxon>
    </lineage>
</organism>
<evidence type="ECO:0000313" key="12">
    <source>
        <dbReference type="Proteomes" id="UP001205740"/>
    </source>
</evidence>
<dbReference type="InterPro" id="IPR007315">
    <property type="entry name" value="PIG-V/Gpi18"/>
</dbReference>
<name>A0ABT1H2E0_9NOCA</name>
<feature type="transmembrane region" description="Helical" evidence="10">
    <location>
        <begin position="145"/>
        <end position="178"/>
    </location>
</feature>
<evidence type="ECO:0000256" key="8">
    <source>
        <dbReference type="ARBA" id="ARBA00022989"/>
    </source>
</evidence>
<dbReference type="Pfam" id="PF04188">
    <property type="entry name" value="Mannosyl_trans2"/>
    <property type="match status" value="1"/>
</dbReference>
<keyword evidence="4 11" id="KW-0328">Glycosyltransferase</keyword>
<comment type="subcellular location">
    <subcellularLocation>
        <location evidence="1">Endoplasmic reticulum membrane</location>
        <topology evidence="1">Multi-pass membrane protein</topology>
    </subcellularLocation>
</comment>
<feature type="transmembrane region" description="Helical" evidence="10">
    <location>
        <begin position="370"/>
        <end position="391"/>
    </location>
</feature>
<feature type="transmembrane region" description="Helical" evidence="10">
    <location>
        <begin position="21"/>
        <end position="48"/>
    </location>
</feature>
<proteinExistence type="predicted"/>
<sequence length="392" mass="41544">MVRTTVLDRLRPSADGGLRQAVPDAVAPFAIWHAALFGLAAFASAYLAPIATGVAGRSEPIWSHFDADYYLGIADHGYSAGPGDEWAFYPLYPALVRLLGYVGGGGHTAHVVAGLVVANAAGLVASVLVHLVVRRDFGLGVARRACIYFAVTPLGFYLSAVYAESLFVLLAVATLLLTRQHRWIAAGAVAALASATRPPGVMLTLVIAAEVIVVVVVARRAGARVPLLRPLVGVAIAPTGLIAFLAYGWIRTGDRLVTFHVNAHRWHRELDWPWVAVGHAVRDTTWGDPGNYLFGPLNLTVLAVCVVALGLMVRRFPPTYTVFTAAMIALPVCSGQLQAVGRAALPIVTVLIVLAELTRSRTSIAHQMVVAVSAGLCAVFLVMYVLLVPAIA</sequence>
<evidence type="ECO:0000256" key="10">
    <source>
        <dbReference type="SAM" id="Phobius"/>
    </source>
</evidence>
<keyword evidence="3" id="KW-0337">GPI-anchor biosynthesis</keyword>
<keyword evidence="5" id="KW-0808">Transferase</keyword>
<keyword evidence="7" id="KW-0256">Endoplasmic reticulum</keyword>
<dbReference type="GO" id="GO:0016757">
    <property type="term" value="F:glycosyltransferase activity"/>
    <property type="evidence" value="ECO:0007669"/>
    <property type="project" value="UniProtKB-KW"/>
</dbReference>
<accession>A0ABT1H2E0</accession>
<dbReference type="PANTHER" id="PTHR12468:SF2">
    <property type="entry name" value="GPI MANNOSYLTRANSFERASE 2"/>
    <property type="match status" value="1"/>
</dbReference>
<dbReference type="EMBL" id="JAMTCG010000004">
    <property type="protein sequence ID" value="MCP2161404.1"/>
    <property type="molecule type" value="Genomic_DNA"/>
</dbReference>
<evidence type="ECO:0000256" key="4">
    <source>
        <dbReference type="ARBA" id="ARBA00022676"/>
    </source>
</evidence>
<keyword evidence="9 10" id="KW-0472">Membrane</keyword>
<keyword evidence="12" id="KW-1185">Reference proteome</keyword>
<evidence type="ECO:0000256" key="9">
    <source>
        <dbReference type="ARBA" id="ARBA00023136"/>
    </source>
</evidence>
<keyword evidence="6 10" id="KW-0812">Transmembrane</keyword>
<feature type="transmembrane region" description="Helical" evidence="10">
    <location>
        <begin position="230"/>
        <end position="250"/>
    </location>
</feature>